<feature type="domain" description="Response regulatory" evidence="7">
    <location>
        <begin position="5"/>
        <end position="122"/>
    </location>
</feature>
<dbReference type="PROSITE" id="PS50110">
    <property type="entry name" value="RESPONSE_REGULATORY"/>
    <property type="match status" value="1"/>
</dbReference>
<dbReference type="AlphaFoldDB" id="A0A380T854"/>
<keyword evidence="3 9" id="KW-0378">Hydrolase</keyword>
<protein>
    <recommendedName>
        <fullName evidence="4">protein-glutamate methylesterase</fullName>
        <ecNumber evidence="4">3.1.1.61</ecNumber>
    </recommendedName>
</protein>
<reference evidence="9" key="1">
    <citation type="submission" date="2018-07" db="EMBL/GenBank/DDBJ databases">
        <authorList>
            <person name="Quirk P.G."/>
            <person name="Krulwich T.A."/>
        </authorList>
    </citation>
    <scope>NUCLEOTIDE SEQUENCE</scope>
</reference>
<accession>A0A380T854</accession>
<dbReference type="Pfam" id="PF00072">
    <property type="entry name" value="Response_reg"/>
    <property type="match status" value="1"/>
</dbReference>
<dbReference type="GO" id="GO:0005737">
    <property type="term" value="C:cytoplasm"/>
    <property type="evidence" value="ECO:0007669"/>
    <property type="project" value="InterPro"/>
</dbReference>
<dbReference type="Pfam" id="PF01339">
    <property type="entry name" value="CheB_methylest"/>
    <property type="match status" value="1"/>
</dbReference>
<dbReference type="PIRSF" id="PIRSF000876">
    <property type="entry name" value="RR_chemtxs_CheB"/>
    <property type="match status" value="1"/>
</dbReference>
<dbReference type="PROSITE" id="PS50122">
    <property type="entry name" value="CHEB"/>
    <property type="match status" value="1"/>
</dbReference>
<gene>
    <name evidence="9" type="primary">cheB</name>
    <name evidence="9" type="ORF">DF3PB_10014</name>
</gene>
<sequence>MKPVKVLVVDDSATMRALISSRLRRDPEIEVVGGAGDPLQAREMIKQLNPDVLTLDVEMPRMNGIEFLERLMRLRPMPVVMVSTLTQEGAETTLQALELGAFDCVGKPAASEMASAFDDLGEKVKTAAKSRVRAAAPRPTPPRPTNFRSNGRIIAVGASTGGVEALITVLSGLPENCPPVVVTQHMPATFTKSFAARLDRMCAPSVSEAEDGEPLKPGRILIAPGGARHMEVGGGANPFARLRETDLVNGHRPSVDVLFNSVAATVGARSVGLILTGMGKDGAKGMLAMRQAGARTFGQDEASCVVYGMPKAAFEIGAVERQAPLNELSRLVLEACTPAAREIA</sequence>
<dbReference type="CDD" id="cd16432">
    <property type="entry name" value="CheB_Rec"/>
    <property type="match status" value="1"/>
</dbReference>
<evidence type="ECO:0000256" key="4">
    <source>
        <dbReference type="ARBA" id="ARBA00039140"/>
    </source>
</evidence>
<evidence type="ECO:0000256" key="2">
    <source>
        <dbReference type="ARBA" id="ARBA00022500"/>
    </source>
</evidence>
<dbReference type="EMBL" id="UIDG01000001">
    <property type="protein sequence ID" value="SUS03261.1"/>
    <property type="molecule type" value="Genomic_DNA"/>
</dbReference>
<evidence type="ECO:0000313" key="9">
    <source>
        <dbReference type="EMBL" id="SUS03261.1"/>
    </source>
</evidence>
<dbReference type="PANTHER" id="PTHR42872:SF6">
    <property type="entry name" value="PROTEIN-GLUTAMATE METHYLESTERASE_PROTEIN-GLUTAMINE GLUTAMINASE"/>
    <property type="match status" value="1"/>
</dbReference>
<evidence type="ECO:0000256" key="5">
    <source>
        <dbReference type="ARBA" id="ARBA00048267"/>
    </source>
</evidence>
<evidence type="ECO:0000259" key="7">
    <source>
        <dbReference type="PROSITE" id="PS50110"/>
    </source>
</evidence>
<dbReference type="SUPFAM" id="SSF52172">
    <property type="entry name" value="CheY-like"/>
    <property type="match status" value="1"/>
</dbReference>
<dbReference type="InterPro" id="IPR008248">
    <property type="entry name" value="CheB-like"/>
</dbReference>
<dbReference type="HAMAP" id="MF_00099">
    <property type="entry name" value="CheB_chemtxs"/>
    <property type="match status" value="1"/>
</dbReference>
<dbReference type="SMART" id="SM00448">
    <property type="entry name" value="REC"/>
    <property type="match status" value="1"/>
</dbReference>
<dbReference type="InterPro" id="IPR001789">
    <property type="entry name" value="Sig_transdc_resp-reg_receiver"/>
</dbReference>
<feature type="domain" description="CheB-type methylesterase" evidence="8">
    <location>
        <begin position="147"/>
        <end position="339"/>
    </location>
</feature>
<keyword evidence="2" id="KW-0145">Chemotaxis</keyword>
<keyword evidence="1" id="KW-0963">Cytoplasm</keyword>
<dbReference type="CDD" id="cd17541">
    <property type="entry name" value="REC_CheB-like"/>
    <property type="match status" value="1"/>
</dbReference>
<evidence type="ECO:0000256" key="1">
    <source>
        <dbReference type="ARBA" id="ARBA00022490"/>
    </source>
</evidence>
<dbReference type="Gene3D" id="3.40.50.180">
    <property type="entry name" value="Methylesterase CheB, C-terminal domain"/>
    <property type="match status" value="1"/>
</dbReference>
<name>A0A380T854_9ZZZZ</name>
<dbReference type="InterPro" id="IPR011006">
    <property type="entry name" value="CheY-like_superfamily"/>
</dbReference>
<dbReference type="Gene3D" id="3.40.50.2300">
    <property type="match status" value="1"/>
</dbReference>
<organism evidence="9">
    <name type="scientific">metagenome</name>
    <dbReference type="NCBI Taxonomy" id="256318"/>
    <lineage>
        <taxon>unclassified sequences</taxon>
        <taxon>metagenomes</taxon>
    </lineage>
</organism>
<proteinExistence type="inferred from homology"/>
<dbReference type="InterPro" id="IPR035909">
    <property type="entry name" value="CheB_C"/>
</dbReference>
<dbReference type="PANTHER" id="PTHR42872">
    <property type="entry name" value="PROTEIN-GLUTAMATE METHYLESTERASE/PROTEIN-GLUTAMINE GLUTAMINASE"/>
    <property type="match status" value="1"/>
</dbReference>
<evidence type="ECO:0000256" key="3">
    <source>
        <dbReference type="ARBA" id="ARBA00022801"/>
    </source>
</evidence>
<dbReference type="GO" id="GO:0008984">
    <property type="term" value="F:protein-glutamate methylesterase activity"/>
    <property type="evidence" value="ECO:0007669"/>
    <property type="project" value="UniProtKB-EC"/>
</dbReference>
<dbReference type="GO" id="GO:0006935">
    <property type="term" value="P:chemotaxis"/>
    <property type="evidence" value="ECO:0007669"/>
    <property type="project" value="UniProtKB-KW"/>
</dbReference>
<dbReference type="NCBIfam" id="NF001965">
    <property type="entry name" value="PRK00742.1"/>
    <property type="match status" value="1"/>
</dbReference>
<feature type="region of interest" description="Disordered" evidence="6">
    <location>
        <begin position="130"/>
        <end position="149"/>
    </location>
</feature>
<comment type="catalytic activity">
    <reaction evidence="5">
        <text>[protein]-L-glutamate 5-O-methyl ester + H2O = L-glutamyl-[protein] + methanol + H(+)</text>
        <dbReference type="Rhea" id="RHEA:23236"/>
        <dbReference type="Rhea" id="RHEA-COMP:10208"/>
        <dbReference type="Rhea" id="RHEA-COMP:10311"/>
        <dbReference type="ChEBI" id="CHEBI:15377"/>
        <dbReference type="ChEBI" id="CHEBI:15378"/>
        <dbReference type="ChEBI" id="CHEBI:17790"/>
        <dbReference type="ChEBI" id="CHEBI:29973"/>
        <dbReference type="ChEBI" id="CHEBI:82795"/>
        <dbReference type="EC" id="3.1.1.61"/>
    </reaction>
</comment>
<dbReference type="EC" id="3.1.1.61" evidence="4"/>
<dbReference type="NCBIfam" id="NF009206">
    <property type="entry name" value="PRK12555.1"/>
    <property type="match status" value="1"/>
</dbReference>
<dbReference type="GO" id="GO:0000156">
    <property type="term" value="F:phosphorelay response regulator activity"/>
    <property type="evidence" value="ECO:0007669"/>
    <property type="project" value="InterPro"/>
</dbReference>
<dbReference type="SUPFAM" id="SSF52738">
    <property type="entry name" value="Methylesterase CheB, C-terminal domain"/>
    <property type="match status" value="1"/>
</dbReference>
<dbReference type="InterPro" id="IPR000673">
    <property type="entry name" value="Sig_transdc_resp-reg_Me-estase"/>
</dbReference>
<evidence type="ECO:0000259" key="8">
    <source>
        <dbReference type="PROSITE" id="PS50122"/>
    </source>
</evidence>
<evidence type="ECO:0000256" key="6">
    <source>
        <dbReference type="SAM" id="MobiDB-lite"/>
    </source>
</evidence>